<proteinExistence type="evidence at transcript level"/>
<evidence type="ECO:0000313" key="2">
    <source>
        <dbReference type="EMBL" id="ACG43229.1"/>
    </source>
</evidence>
<name>B6U1J6_MAIZE</name>
<reference evidence="2" key="1">
    <citation type="journal article" date="2009" name="Plant Mol. Biol.">
        <title>Insights into corn genes derived from large-scale cDNA sequencing.</title>
        <authorList>
            <person name="Alexandrov N.N."/>
            <person name="Brover V.V."/>
            <person name="Freidin S."/>
            <person name="Troukhan M.E."/>
            <person name="Tatarinova T.V."/>
            <person name="Zhang H."/>
            <person name="Swaller T.J."/>
            <person name="Lu Y.P."/>
            <person name="Bouck J."/>
            <person name="Flavell R.B."/>
            <person name="Feldmann K.A."/>
        </authorList>
    </citation>
    <scope>NUCLEOTIDE SEQUENCE</scope>
</reference>
<evidence type="ECO:0000256" key="1">
    <source>
        <dbReference type="SAM" id="MobiDB-lite"/>
    </source>
</evidence>
<sequence>MLLLVFLGGGKHLCWWYLWPLVVHLGNGGSKRLCWCSGKHLGRRYVHLVDGSARERDLISREIVEFLLHRYSSGEGGFDGYPPPAHDVAREAPDPGRPVAPEGADGPRQLGGRQQVVRDGRDQQRLEGFDHDVVEHGAELLGHAVIRGAAEQHDDLATHVTILGARVAACLDHAVDRLESAEEWPPPPQGKPALLVGHGSCGGRWMRAGWVGGCDASKRGTGARRTADWIGRLGAPHLYIEQADGTESDSSFSACNACNSGSASWQMNLRQHLFPPHAVRRFIGALNQGPPLCYSYSMKCPKANFAEKQTSSSVILVLRISSVHWPKYVAS</sequence>
<protein>
    <submittedName>
        <fullName evidence="2">Uncharacterized protein</fullName>
    </submittedName>
</protein>
<dbReference type="AlphaFoldDB" id="B6U1J6"/>
<accession>B6U1J6</accession>
<organism evidence="2">
    <name type="scientific">Zea mays</name>
    <name type="common">Maize</name>
    <dbReference type="NCBI Taxonomy" id="4577"/>
    <lineage>
        <taxon>Eukaryota</taxon>
        <taxon>Viridiplantae</taxon>
        <taxon>Streptophyta</taxon>
        <taxon>Embryophyta</taxon>
        <taxon>Tracheophyta</taxon>
        <taxon>Spermatophyta</taxon>
        <taxon>Magnoliopsida</taxon>
        <taxon>Liliopsida</taxon>
        <taxon>Poales</taxon>
        <taxon>Poaceae</taxon>
        <taxon>PACMAD clade</taxon>
        <taxon>Panicoideae</taxon>
        <taxon>Andropogonodae</taxon>
        <taxon>Andropogoneae</taxon>
        <taxon>Tripsacinae</taxon>
        <taxon>Zea</taxon>
    </lineage>
</organism>
<dbReference type="EMBL" id="EU971111">
    <property type="protein sequence ID" value="ACG43229.1"/>
    <property type="molecule type" value="mRNA"/>
</dbReference>
<feature type="region of interest" description="Disordered" evidence="1">
    <location>
        <begin position="79"/>
        <end position="115"/>
    </location>
</feature>